<sequence length="204" mass="21601">MEDSVTESESLILPLNLSPKVGLQEGDDHEEQQGDRGGERPTGFFNKILSNIVSKGEGEGDGKEEASEGVKDEGKVGGGLINNLISNEVHHPLSPKAGEVTENGVSKSEEVVGSGVNGGGIINNLICNLFHQSEYEGEENQKRNEGKEVTNGVVENEQGKKEEGESGGGGIIDHIVSHLPTSFPDDAVPTTDEATILIHSIIHD</sequence>
<organism evidence="2 3">
    <name type="scientific">Quillaja saponaria</name>
    <name type="common">Soap bark tree</name>
    <dbReference type="NCBI Taxonomy" id="32244"/>
    <lineage>
        <taxon>Eukaryota</taxon>
        <taxon>Viridiplantae</taxon>
        <taxon>Streptophyta</taxon>
        <taxon>Embryophyta</taxon>
        <taxon>Tracheophyta</taxon>
        <taxon>Spermatophyta</taxon>
        <taxon>Magnoliopsida</taxon>
        <taxon>eudicotyledons</taxon>
        <taxon>Gunneridae</taxon>
        <taxon>Pentapetalae</taxon>
        <taxon>rosids</taxon>
        <taxon>fabids</taxon>
        <taxon>Fabales</taxon>
        <taxon>Quillajaceae</taxon>
        <taxon>Quillaja</taxon>
    </lineage>
</organism>
<keyword evidence="2" id="KW-0808">Transferase</keyword>
<gene>
    <name evidence="2" type="ORF">O6P43_016554</name>
</gene>
<name>A0AAD7LN34_QUISA</name>
<dbReference type="AlphaFoldDB" id="A0AAD7LN34"/>
<evidence type="ECO:0000313" key="3">
    <source>
        <dbReference type="Proteomes" id="UP001163823"/>
    </source>
</evidence>
<feature type="region of interest" description="Disordered" evidence="1">
    <location>
        <begin position="1"/>
        <end position="75"/>
    </location>
</feature>
<feature type="compositionally biased region" description="Basic and acidic residues" evidence="1">
    <location>
        <begin position="56"/>
        <end position="75"/>
    </location>
</feature>
<comment type="caution">
    <text evidence="2">The sequence shown here is derived from an EMBL/GenBank/DDBJ whole genome shotgun (WGS) entry which is preliminary data.</text>
</comment>
<feature type="region of interest" description="Disordered" evidence="1">
    <location>
        <begin position="138"/>
        <end position="173"/>
    </location>
</feature>
<evidence type="ECO:0000256" key="1">
    <source>
        <dbReference type="SAM" id="MobiDB-lite"/>
    </source>
</evidence>
<keyword evidence="3" id="KW-1185">Reference proteome</keyword>
<dbReference type="EMBL" id="JARAOO010000007">
    <property type="protein sequence ID" value="KAJ7961179.1"/>
    <property type="molecule type" value="Genomic_DNA"/>
</dbReference>
<reference evidence="2" key="1">
    <citation type="journal article" date="2023" name="Science">
        <title>Elucidation of the pathway for biosynthesis of saponin adjuvants from the soapbark tree.</title>
        <authorList>
            <person name="Reed J."/>
            <person name="Orme A."/>
            <person name="El-Demerdash A."/>
            <person name="Owen C."/>
            <person name="Martin L.B.B."/>
            <person name="Misra R.C."/>
            <person name="Kikuchi S."/>
            <person name="Rejzek M."/>
            <person name="Martin A.C."/>
            <person name="Harkess A."/>
            <person name="Leebens-Mack J."/>
            <person name="Louveau T."/>
            <person name="Stephenson M.J."/>
            <person name="Osbourn A."/>
        </authorList>
    </citation>
    <scope>NUCLEOTIDE SEQUENCE</scope>
    <source>
        <strain evidence="2">S10</strain>
    </source>
</reference>
<keyword evidence="2" id="KW-0418">Kinase</keyword>
<proteinExistence type="predicted"/>
<feature type="compositionally biased region" description="Basic and acidic residues" evidence="1">
    <location>
        <begin position="139"/>
        <end position="148"/>
    </location>
</feature>
<dbReference type="GO" id="GO:0016301">
    <property type="term" value="F:kinase activity"/>
    <property type="evidence" value="ECO:0007669"/>
    <property type="project" value="UniProtKB-KW"/>
</dbReference>
<dbReference type="Proteomes" id="UP001163823">
    <property type="component" value="Chromosome 7"/>
</dbReference>
<accession>A0AAD7LN34</accession>
<evidence type="ECO:0000313" key="2">
    <source>
        <dbReference type="EMBL" id="KAJ7961179.1"/>
    </source>
</evidence>
<protein>
    <submittedName>
        <fullName evidence="2">Mitogen-activated protein kinase kinase kinase</fullName>
    </submittedName>
</protein>
<dbReference type="KEGG" id="qsa:O6P43_016554"/>